<dbReference type="FunFam" id="3.90.870.10:FF:000009">
    <property type="entry name" value="Threonylcarbamoyl-AMP synthase, putative"/>
    <property type="match status" value="1"/>
</dbReference>
<dbReference type="GO" id="GO:0000049">
    <property type="term" value="F:tRNA binding"/>
    <property type="evidence" value="ECO:0007669"/>
    <property type="project" value="TreeGrafter"/>
</dbReference>
<dbReference type="GO" id="GO:0005524">
    <property type="term" value="F:ATP binding"/>
    <property type="evidence" value="ECO:0007669"/>
    <property type="project" value="UniProtKB-UniRule"/>
</dbReference>
<dbReference type="PANTHER" id="PTHR17490:SF16">
    <property type="entry name" value="THREONYLCARBAMOYL-AMP SYNTHASE"/>
    <property type="match status" value="1"/>
</dbReference>
<evidence type="ECO:0000256" key="14">
    <source>
        <dbReference type="PIRSR" id="PIRSR004930-1"/>
    </source>
</evidence>
<dbReference type="Gene3D" id="3.90.870.10">
    <property type="entry name" value="DHBP synthase"/>
    <property type="match status" value="1"/>
</dbReference>
<dbReference type="InterPro" id="IPR006070">
    <property type="entry name" value="Sua5-like_dom"/>
</dbReference>
<dbReference type="NCBIfam" id="TIGR00057">
    <property type="entry name" value="L-threonylcarbamoyladenylate synthase"/>
    <property type="match status" value="1"/>
</dbReference>
<protein>
    <recommendedName>
        <fullName evidence="4 13">Threonylcarbamoyl-AMP synthase</fullName>
        <shortName evidence="13">TC-AMP synthase</shortName>
        <ecNumber evidence="3 13">2.7.7.87</ecNumber>
    </recommendedName>
    <alternativeName>
        <fullName evidence="11 13">L-threonylcarbamoyladenylate synthase</fullName>
    </alternativeName>
</protein>
<dbReference type="Pfam" id="PF01300">
    <property type="entry name" value="Sua5_yciO_yrdC"/>
    <property type="match status" value="1"/>
</dbReference>
<evidence type="ECO:0000259" key="15">
    <source>
        <dbReference type="PROSITE" id="PS51163"/>
    </source>
</evidence>
<evidence type="ECO:0000313" key="17">
    <source>
        <dbReference type="Proteomes" id="UP001161408"/>
    </source>
</evidence>
<comment type="caution">
    <text evidence="16">The sequence shown here is derived from an EMBL/GenBank/DDBJ whole genome shotgun (WGS) entry which is preliminary data.</text>
</comment>
<evidence type="ECO:0000313" key="16">
    <source>
        <dbReference type="EMBL" id="GLQ04142.1"/>
    </source>
</evidence>
<comment type="catalytic activity">
    <reaction evidence="12 13">
        <text>L-threonine + hydrogencarbonate + ATP = L-threonylcarbamoyladenylate + diphosphate + H2O</text>
        <dbReference type="Rhea" id="RHEA:36407"/>
        <dbReference type="ChEBI" id="CHEBI:15377"/>
        <dbReference type="ChEBI" id="CHEBI:17544"/>
        <dbReference type="ChEBI" id="CHEBI:30616"/>
        <dbReference type="ChEBI" id="CHEBI:33019"/>
        <dbReference type="ChEBI" id="CHEBI:57926"/>
        <dbReference type="ChEBI" id="CHEBI:73682"/>
        <dbReference type="EC" id="2.7.7.87"/>
    </reaction>
</comment>
<evidence type="ECO:0000256" key="12">
    <source>
        <dbReference type="ARBA" id="ARBA00048366"/>
    </source>
</evidence>
<accession>A0AA37W3P6</accession>
<comment type="similarity">
    <text evidence="2 13">Belongs to the SUA5 family.</text>
</comment>
<dbReference type="GO" id="GO:0006450">
    <property type="term" value="P:regulation of translational fidelity"/>
    <property type="evidence" value="ECO:0007669"/>
    <property type="project" value="TreeGrafter"/>
</dbReference>
<keyword evidence="6 13" id="KW-0808">Transferase</keyword>
<evidence type="ECO:0000256" key="11">
    <source>
        <dbReference type="ARBA" id="ARBA00029774"/>
    </source>
</evidence>
<feature type="binding site" evidence="14">
    <location>
        <position position="143"/>
    </location>
    <ligand>
        <name>ATP</name>
        <dbReference type="ChEBI" id="CHEBI:30616"/>
    </ligand>
</feature>
<dbReference type="PIRSF" id="PIRSF004930">
    <property type="entry name" value="Tln_factor_SUA5"/>
    <property type="match status" value="1"/>
</dbReference>
<dbReference type="RefSeq" id="WP_024602621.1">
    <property type="nucleotide sequence ID" value="NZ_BJXY01000008.1"/>
</dbReference>
<evidence type="ECO:0000256" key="5">
    <source>
        <dbReference type="ARBA" id="ARBA00022490"/>
    </source>
</evidence>
<evidence type="ECO:0000256" key="4">
    <source>
        <dbReference type="ARBA" id="ARBA00015492"/>
    </source>
</evidence>
<evidence type="ECO:0000256" key="10">
    <source>
        <dbReference type="ARBA" id="ARBA00022840"/>
    </source>
</evidence>
<dbReference type="EMBL" id="BSNE01000020">
    <property type="protein sequence ID" value="GLQ04142.1"/>
    <property type="molecule type" value="Genomic_DNA"/>
</dbReference>
<feature type="binding site" evidence="14">
    <location>
        <position position="195"/>
    </location>
    <ligand>
        <name>ATP</name>
        <dbReference type="ChEBI" id="CHEBI:30616"/>
    </ligand>
</feature>
<evidence type="ECO:0000256" key="13">
    <source>
        <dbReference type="PIRNR" id="PIRNR004930"/>
    </source>
</evidence>
<keyword evidence="8 13" id="KW-0548">Nucleotidyltransferase</keyword>
<keyword evidence="10 13" id="KW-0067">ATP-binding</keyword>
<dbReference type="Gene3D" id="3.40.50.11030">
    <property type="entry name" value="Threonylcarbamoyl-AMP synthase, C-terminal domain"/>
    <property type="match status" value="1"/>
</dbReference>
<dbReference type="GO" id="GO:0061710">
    <property type="term" value="F:L-threonylcarbamoyladenylate synthase"/>
    <property type="evidence" value="ECO:0007669"/>
    <property type="project" value="UniProtKB-EC"/>
</dbReference>
<gene>
    <name evidence="16" type="ORF">GCM10007914_30230</name>
</gene>
<dbReference type="SUPFAM" id="SSF55821">
    <property type="entry name" value="YrdC/RibB"/>
    <property type="match status" value="1"/>
</dbReference>
<proteinExistence type="inferred from homology"/>
<dbReference type="InterPro" id="IPR005145">
    <property type="entry name" value="Sua5_C"/>
</dbReference>
<feature type="binding site" evidence="14">
    <location>
        <position position="151"/>
    </location>
    <ligand>
        <name>ATP</name>
        <dbReference type="ChEBI" id="CHEBI:30616"/>
    </ligand>
</feature>
<feature type="binding site" evidence="14">
    <location>
        <position position="141"/>
    </location>
    <ligand>
        <name>L-threonine</name>
        <dbReference type="ChEBI" id="CHEBI:57926"/>
    </ligand>
</feature>
<dbReference type="InterPro" id="IPR017945">
    <property type="entry name" value="DHBP_synth_RibB-like_a/b_dom"/>
</dbReference>
<evidence type="ECO:0000256" key="7">
    <source>
        <dbReference type="ARBA" id="ARBA00022694"/>
    </source>
</evidence>
<evidence type="ECO:0000256" key="2">
    <source>
        <dbReference type="ARBA" id="ARBA00007663"/>
    </source>
</evidence>
<evidence type="ECO:0000256" key="6">
    <source>
        <dbReference type="ARBA" id="ARBA00022679"/>
    </source>
</evidence>
<dbReference type="AlphaFoldDB" id="A0AA37W3P6"/>
<keyword evidence="9 13" id="KW-0547">Nucleotide-binding</keyword>
<feature type="binding site" evidence="14">
    <location>
        <position position="121"/>
    </location>
    <ligand>
        <name>L-threonine</name>
        <dbReference type="ChEBI" id="CHEBI:57926"/>
    </ligand>
</feature>
<evidence type="ECO:0000256" key="9">
    <source>
        <dbReference type="ARBA" id="ARBA00022741"/>
    </source>
</evidence>
<feature type="binding site" evidence="14">
    <location>
        <position position="67"/>
    </location>
    <ligand>
        <name>L-threonine</name>
        <dbReference type="ChEBI" id="CHEBI:57926"/>
    </ligand>
</feature>
<evidence type="ECO:0000256" key="1">
    <source>
        <dbReference type="ARBA" id="ARBA00004496"/>
    </source>
</evidence>
<dbReference type="InterPro" id="IPR038385">
    <property type="entry name" value="Sua5/YwlC_C"/>
</dbReference>
<reference evidence="16" key="2">
    <citation type="submission" date="2023-01" db="EMBL/GenBank/DDBJ databases">
        <title>Draft genome sequence of Pseudoalteromonas tetraodonis strain NBRC 103034.</title>
        <authorList>
            <person name="Sun Q."/>
            <person name="Mori K."/>
        </authorList>
    </citation>
    <scope>NUCLEOTIDE SEQUENCE</scope>
    <source>
        <strain evidence="16">NBRC 103034</strain>
    </source>
</reference>
<dbReference type="PANTHER" id="PTHR17490">
    <property type="entry name" value="SUA5"/>
    <property type="match status" value="1"/>
</dbReference>
<feature type="binding site" evidence="14">
    <location>
        <position position="230"/>
    </location>
    <ligand>
        <name>ATP</name>
        <dbReference type="ChEBI" id="CHEBI:30616"/>
    </ligand>
</feature>
<dbReference type="EC" id="2.7.7.87" evidence="3 13"/>
<dbReference type="GO" id="GO:0003725">
    <property type="term" value="F:double-stranded RNA binding"/>
    <property type="evidence" value="ECO:0007669"/>
    <property type="project" value="UniProtKB-UniRule"/>
</dbReference>
<dbReference type="Proteomes" id="UP001161408">
    <property type="component" value="Unassembled WGS sequence"/>
</dbReference>
<sequence>MTSLQPTQLLNTEERINQAVALLKAGECVALPTETVYGLAADASNSDAVAKIFAAKGRPTNHPLIVHIPELSHVHHWAKNVNKAAITLAEAFWPGPLTLILNAKDNLNSPVTGGLNSIGLRVPAHPQFLAVLKQLNTGLAAPSANRYKQLSPINSAHVMRDLNGRISAVLEGGQCDVGIESTIVDATTEQLRILRPGPVSAADILQKTGLNVTTPLSHNEAVPGNVKAHYQPHAPAILVNSADFPSVLSNTPHLQTHYLIYSTKAEQQLLANHISPQYITKLSACPVEYAKNMYKTLHLIDETTPMNIYIEKPPVGSEWGAVNDRLSRATTVFAG</sequence>
<feature type="domain" description="YrdC-like" evidence="15">
    <location>
        <begin position="13"/>
        <end position="199"/>
    </location>
</feature>
<keyword evidence="7 13" id="KW-0819">tRNA processing</keyword>
<dbReference type="PROSITE" id="PS51163">
    <property type="entry name" value="YRDC"/>
    <property type="match status" value="1"/>
</dbReference>
<comment type="function">
    <text evidence="13">Required for the formation of a threonylcarbamoyl group on adenosine at position 37 (t(6)A37) in tRNAs that read codons beginning with adenine.</text>
</comment>
<dbReference type="InterPro" id="IPR050156">
    <property type="entry name" value="TC-AMP_synthase_SUA5"/>
</dbReference>
<evidence type="ECO:0000256" key="3">
    <source>
        <dbReference type="ARBA" id="ARBA00012584"/>
    </source>
</evidence>
<organism evidence="16 17">
    <name type="scientific">Pseudoalteromonas tetraodonis GFC</name>
    <dbReference type="NCBI Taxonomy" id="1315271"/>
    <lineage>
        <taxon>Bacteria</taxon>
        <taxon>Pseudomonadati</taxon>
        <taxon>Pseudomonadota</taxon>
        <taxon>Gammaproteobacteria</taxon>
        <taxon>Alteromonadales</taxon>
        <taxon>Pseudoalteromonadaceae</taxon>
        <taxon>Pseudoalteromonas</taxon>
    </lineage>
</organism>
<keyword evidence="17" id="KW-1185">Reference proteome</keyword>
<feature type="binding site" evidence="14">
    <location>
        <position position="58"/>
    </location>
    <ligand>
        <name>ATP</name>
        <dbReference type="ChEBI" id="CHEBI:30616"/>
    </ligand>
</feature>
<evidence type="ECO:0000256" key="8">
    <source>
        <dbReference type="ARBA" id="ARBA00022695"/>
    </source>
</evidence>
<feature type="binding site" evidence="14">
    <location>
        <position position="181"/>
    </location>
    <ligand>
        <name>L-threonine</name>
        <dbReference type="ChEBI" id="CHEBI:57926"/>
    </ligand>
</feature>
<dbReference type="GO" id="GO:0005737">
    <property type="term" value="C:cytoplasm"/>
    <property type="evidence" value="ECO:0007669"/>
    <property type="project" value="UniProtKB-SubCell"/>
</dbReference>
<reference evidence="16" key="1">
    <citation type="journal article" date="2014" name="Int. J. Syst. Evol. Microbiol.">
        <title>Complete genome sequence of Corynebacterium casei LMG S-19264T (=DSM 44701T), isolated from a smear-ripened cheese.</title>
        <authorList>
            <consortium name="US DOE Joint Genome Institute (JGI-PGF)"/>
            <person name="Walter F."/>
            <person name="Albersmeier A."/>
            <person name="Kalinowski J."/>
            <person name="Ruckert C."/>
        </authorList>
    </citation>
    <scope>NUCLEOTIDE SEQUENCE</scope>
    <source>
        <strain evidence="16">NBRC 103034</strain>
    </source>
</reference>
<dbReference type="InterPro" id="IPR010923">
    <property type="entry name" value="T(6)A37_SUA5"/>
</dbReference>
<keyword evidence="5 13" id="KW-0963">Cytoplasm</keyword>
<dbReference type="Pfam" id="PF03481">
    <property type="entry name" value="Sua5_C"/>
    <property type="match status" value="1"/>
</dbReference>
<name>A0AA37W3P6_9GAMM</name>
<feature type="binding site" evidence="14">
    <location>
        <position position="35"/>
    </location>
    <ligand>
        <name>L-threonine</name>
        <dbReference type="ChEBI" id="CHEBI:57926"/>
    </ligand>
</feature>
<comment type="subcellular location">
    <subcellularLocation>
        <location evidence="1 13">Cytoplasm</location>
    </subcellularLocation>
</comment>
<dbReference type="GO" id="GO:0008033">
    <property type="term" value="P:tRNA processing"/>
    <property type="evidence" value="ECO:0007669"/>
    <property type="project" value="UniProtKB-KW"/>
</dbReference>